<evidence type="ECO:0000313" key="2">
    <source>
        <dbReference type="Proteomes" id="UP000814140"/>
    </source>
</evidence>
<dbReference type="Proteomes" id="UP000814140">
    <property type="component" value="Unassembled WGS sequence"/>
</dbReference>
<sequence>MIADALTDVWLREGDFIGEGLPFHGYPLRTANLAASQRDNLPAERLQVVHPIGAGTHLLLYRAREVPPLALEPATKSPPNYVREFVVKVFSKAYLSSAPTRDRMSILSEIHAHQSLPPHQNIVALLRTYENAAAIILVLEHLPGENKVMQLLPDSIFQAYGPSTVRTPSFLSQNSHTRIVASVFAQMCDAVAVCHDAGIYLRDLQATNFFVTFSSPVAHDDAEINVVVQLQDFEHCISGGTDPVVTASDIGPGIYRPDVARARAADVSSLGQILTSMLSGRIAINQSLDGRVCLSGISDIFIAFLERHSVGDSMHTFGAPNLSAWAWDIVQLMDAPPPYELHDPSISDTNDLSIVQEEPPPWSPGDGTSLADLRAHPQDDCSEGSCIGSPSSPACGVDCPPFAPVFRPDSCGRPAGRCGLACDGQCPRHPYLTPRSRAGLLDLQDVGCGRCRDVLPPPTRARRLSLAAAPTVRILITRAARAFLHKPRDGADARGPALVPPDPAGSSASAASSAVSVTTRSSCKSRKNVYTAPPGRAFLR</sequence>
<gene>
    <name evidence="1" type="ORF">BV25DRAFT_1920811</name>
</gene>
<proteinExistence type="predicted"/>
<reference evidence="1" key="1">
    <citation type="submission" date="2021-03" db="EMBL/GenBank/DDBJ databases">
        <authorList>
            <consortium name="DOE Joint Genome Institute"/>
            <person name="Ahrendt S."/>
            <person name="Looney B.P."/>
            <person name="Miyauchi S."/>
            <person name="Morin E."/>
            <person name="Drula E."/>
            <person name="Courty P.E."/>
            <person name="Chicoki N."/>
            <person name="Fauchery L."/>
            <person name="Kohler A."/>
            <person name="Kuo A."/>
            <person name="Labutti K."/>
            <person name="Pangilinan J."/>
            <person name="Lipzen A."/>
            <person name="Riley R."/>
            <person name="Andreopoulos W."/>
            <person name="He G."/>
            <person name="Johnson J."/>
            <person name="Barry K.W."/>
            <person name="Grigoriev I.V."/>
            <person name="Nagy L."/>
            <person name="Hibbett D."/>
            <person name="Henrissat B."/>
            <person name="Matheny P.B."/>
            <person name="Labbe J."/>
            <person name="Martin F."/>
        </authorList>
    </citation>
    <scope>NUCLEOTIDE SEQUENCE</scope>
    <source>
        <strain evidence="1">HHB10654</strain>
    </source>
</reference>
<accession>A0ACB8SJQ7</accession>
<organism evidence="1 2">
    <name type="scientific">Artomyces pyxidatus</name>
    <dbReference type="NCBI Taxonomy" id="48021"/>
    <lineage>
        <taxon>Eukaryota</taxon>
        <taxon>Fungi</taxon>
        <taxon>Dikarya</taxon>
        <taxon>Basidiomycota</taxon>
        <taxon>Agaricomycotina</taxon>
        <taxon>Agaricomycetes</taxon>
        <taxon>Russulales</taxon>
        <taxon>Auriscalpiaceae</taxon>
        <taxon>Artomyces</taxon>
    </lineage>
</organism>
<reference evidence="1" key="2">
    <citation type="journal article" date="2022" name="New Phytol.">
        <title>Evolutionary transition to the ectomycorrhizal habit in the genomes of a hyperdiverse lineage of mushroom-forming fungi.</title>
        <authorList>
            <person name="Looney B."/>
            <person name="Miyauchi S."/>
            <person name="Morin E."/>
            <person name="Drula E."/>
            <person name="Courty P.E."/>
            <person name="Kohler A."/>
            <person name="Kuo A."/>
            <person name="LaButti K."/>
            <person name="Pangilinan J."/>
            <person name="Lipzen A."/>
            <person name="Riley R."/>
            <person name="Andreopoulos W."/>
            <person name="He G."/>
            <person name="Johnson J."/>
            <person name="Nolan M."/>
            <person name="Tritt A."/>
            <person name="Barry K.W."/>
            <person name="Grigoriev I.V."/>
            <person name="Nagy L.G."/>
            <person name="Hibbett D."/>
            <person name="Henrissat B."/>
            <person name="Matheny P.B."/>
            <person name="Labbe J."/>
            <person name="Martin F.M."/>
        </authorList>
    </citation>
    <scope>NUCLEOTIDE SEQUENCE</scope>
    <source>
        <strain evidence="1">HHB10654</strain>
    </source>
</reference>
<evidence type="ECO:0000313" key="1">
    <source>
        <dbReference type="EMBL" id="KAI0056675.1"/>
    </source>
</evidence>
<keyword evidence="2" id="KW-1185">Reference proteome</keyword>
<protein>
    <submittedName>
        <fullName evidence="1">Uncharacterized protein</fullName>
    </submittedName>
</protein>
<comment type="caution">
    <text evidence="1">The sequence shown here is derived from an EMBL/GenBank/DDBJ whole genome shotgun (WGS) entry which is preliminary data.</text>
</comment>
<name>A0ACB8SJQ7_9AGAM</name>
<dbReference type="EMBL" id="MU277260">
    <property type="protein sequence ID" value="KAI0056675.1"/>
    <property type="molecule type" value="Genomic_DNA"/>
</dbReference>